<evidence type="ECO:0000313" key="2">
    <source>
        <dbReference type="EMBL" id="ADL12871.1"/>
    </source>
</evidence>
<dbReference type="RefSeq" id="WP_013278317.1">
    <property type="nucleotide sequence ID" value="NC_014378.1"/>
</dbReference>
<dbReference type="AlphaFoldDB" id="D9QQT0"/>
<protein>
    <recommendedName>
        <fullName evidence="1">DUF6471 domain-containing protein</fullName>
    </recommendedName>
</protein>
<dbReference type="Pfam" id="PF20075">
    <property type="entry name" value="DUF6471"/>
    <property type="match status" value="1"/>
</dbReference>
<accession>D9QQT0</accession>
<dbReference type="EMBL" id="CP002105">
    <property type="protein sequence ID" value="ADL12871.1"/>
    <property type="molecule type" value="Genomic_DNA"/>
</dbReference>
<dbReference type="eggNOG" id="ENOG5032URU">
    <property type="taxonomic scope" value="Bacteria"/>
</dbReference>
<reference evidence="2 3" key="1">
    <citation type="journal article" date="2010" name="Stand. Genomic Sci.">
        <title>Complete genome sequence of Acetohalobium arabaticum type strain (Z-7288).</title>
        <authorList>
            <person name="Sikorski J."/>
            <person name="Lapidus A."/>
            <person name="Chertkov O."/>
            <person name="Lucas S."/>
            <person name="Copeland A."/>
            <person name="Glavina Del Rio T."/>
            <person name="Nolan M."/>
            <person name="Tice H."/>
            <person name="Cheng J.F."/>
            <person name="Han C."/>
            <person name="Brambilla E."/>
            <person name="Pitluck S."/>
            <person name="Liolios K."/>
            <person name="Ivanova N."/>
            <person name="Mavromatis K."/>
            <person name="Mikhailova N."/>
            <person name="Pati A."/>
            <person name="Bruce D."/>
            <person name="Detter C."/>
            <person name="Tapia R."/>
            <person name="Goodwin L."/>
            <person name="Chen A."/>
            <person name="Palaniappan K."/>
            <person name="Land M."/>
            <person name="Hauser L."/>
            <person name="Chang Y.J."/>
            <person name="Jeffries C.D."/>
            <person name="Rohde M."/>
            <person name="Goker M."/>
            <person name="Spring S."/>
            <person name="Woyke T."/>
            <person name="Bristow J."/>
            <person name="Eisen J.A."/>
            <person name="Markowitz V."/>
            <person name="Hugenholtz P."/>
            <person name="Kyrpides N.C."/>
            <person name="Klenk H.P."/>
        </authorList>
    </citation>
    <scope>NUCLEOTIDE SEQUENCE [LARGE SCALE GENOMIC DNA]</scope>
    <source>
        <strain evidence="3">ATCC 49924 / DSM 5501 / Z-7288</strain>
    </source>
</reference>
<organism evidence="2 3">
    <name type="scientific">Acetohalobium arabaticum (strain ATCC 49924 / DSM 5501 / Z-7288)</name>
    <dbReference type="NCBI Taxonomy" id="574087"/>
    <lineage>
        <taxon>Bacteria</taxon>
        <taxon>Bacillati</taxon>
        <taxon>Bacillota</taxon>
        <taxon>Clostridia</taxon>
        <taxon>Halanaerobiales</taxon>
        <taxon>Halobacteroidaceae</taxon>
        <taxon>Acetohalobium</taxon>
    </lineage>
</organism>
<proteinExistence type="predicted"/>
<dbReference type="KEGG" id="aar:Acear_1358"/>
<evidence type="ECO:0000313" key="3">
    <source>
        <dbReference type="Proteomes" id="UP000001661"/>
    </source>
</evidence>
<gene>
    <name evidence="2" type="ordered locus">Acear_1358</name>
</gene>
<name>D9QQT0_ACEAZ</name>
<evidence type="ECO:0000259" key="1">
    <source>
        <dbReference type="Pfam" id="PF20075"/>
    </source>
</evidence>
<keyword evidence="3" id="KW-1185">Reference proteome</keyword>
<dbReference type="Proteomes" id="UP000001661">
    <property type="component" value="Chromosome"/>
</dbReference>
<dbReference type="STRING" id="574087.Acear_1358"/>
<feature type="domain" description="DUF6471" evidence="1">
    <location>
        <begin position="4"/>
        <end position="63"/>
    </location>
</feature>
<sequence length="68" mass="7949">MLTIKQEIKSYLARTGWTMTDLIKALNEKYNRNDSVQNLSNKLTRGTIKYKEVKEIADIIGAEIIWEF</sequence>
<dbReference type="InterPro" id="IPR045526">
    <property type="entry name" value="DUF6471"/>
</dbReference>
<dbReference type="HOGENOM" id="CLU_192250_0_0_9"/>